<keyword evidence="6" id="KW-0479">Metal-binding</keyword>
<keyword evidence="4 7" id="KW-1133">Transmembrane helix</keyword>
<reference evidence="9" key="3">
    <citation type="submission" date="2018-04" db="EMBL/GenBank/DDBJ databases">
        <authorList>
            <person name="Go L.Y."/>
            <person name="Mitchell J.A."/>
        </authorList>
    </citation>
    <scope>NUCLEOTIDE SEQUENCE</scope>
    <source>
        <strain evidence="9">BSAS1 3</strain>
    </source>
</reference>
<feature type="transmembrane region" description="Helical" evidence="7">
    <location>
        <begin position="50"/>
        <end position="69"/>
    </location>
</feature>
<dbReference type="GO" id="GO:0046872">
    <property type="term" value="F:metal ion binding"/>
    <property type="evidence" value="ECO:0007669"/>
    <property type="project" value="UniProtKB-KW"/>
</dbReference>
<feature type="binding site" evidence="6">
    <location>
        <position position="74"/>
    </location>
    <ligand>
        <name>Zn(2+)</name>
        <dbReference type="ChEBI" id="CHEBI:29105"/>
    </ligand>
</feature>
<evidence type="ECO:0000313" key="10">
    <source>
        <dbReference type="Proteomes" id="UP000243591"/>
    </source>
</evidence>
<organism evidence="8 10">
    <name type="scientific">Brochothrix thermosphacta</name>
    <name type="common">Microbacterium thermosphactum</name>
    <dbReference type="NCBI Taxonomy" id="2756"/>
    <lineage>
        <taxon>Bacteria</taxon>
        <taxon>Bacillati</taxon>
        <taxon>Bacillota</taxon>
        <taxon>Bacilli</taxon>
        <taxon>Bacillales</taxon>
        <taxon>Listeriaceae</taxon>
        <taxon>Brochothrix</taxon>
    </lineage>
</organism>
<comment type="similarity">
    <text evidence="2">Belongs to the UPF0073 (Hly-III) family.</text>
</comment>
<dbReference type="GeneID" id="66537812"/>
<dbReference type="InterPro" id="IPR005744">
    <property type="entry name" value="Hy-lIII"/>
</dbReference>
<evidence type="ECO:0000256" key="1">
    <source>
        <dbReference type="ARBA" id="ARBA00004127"/>
    </source>
</evidence>
<evidence type="ECO:0000256" key="3">
    <source>
        <dbReference type="ARBA" id="ARBA00022692"/>
    </source>
</evidence>
<evidence type="ECO:0000256" key="4">
    <source>
        <dbReference type="ARBA" id="ARBA00022989"/>
    </source>
</evidence>
<sequence>MTTTTQTAKKVSSYNLAEEIANAITHGIGFLLSIPALVFLILIAVSKGGAMHVVSFTIYGVSLMVLYFCSTMLHSLPPSKVRYFFNILDHAAIYLLIAGSYTPYALISLGGALGWSLFGVIWGMAILGIVYKIFFLEKFRILSTVIYIIMGWGIVFAMKPLYEAITGDGIILLIIGGLAFTVGAVIYSFPKIKFGHAIWHLFVLAGTGFIYFSVLLYV</sequence>
<dbReference type="GO" id="GO:0140911">
    <property type="term" value="F:pore-forming activity"/>
    <property type="evidence" value="ECO:0007669"/>
    <property type="project" value="InterPro"/>
</dbReference>
<feature type="binding site" evidence="6">
    <location>
        <position position="200"/>
    </location>
    <ligand>
        <name>Zn(2+)</name>
        <dbReference type="ChEBI" id="CHEBI:29105"/>
    </ligand>
</feature>
<dbReference type="RefSeq" id="WP_029091776.1">
    <property type="nucleotide sequence ID" value="NZ_CBCPHX010000007.1"/>
</dbReference>
<evidence type="ECO:0000256" key="5">
    <source>
        <dbReference type="ARBA" id="ARBA00023136"/>
    </source>
</evidence>
<evidence type="ECO:0000256" key="6">
    <source>
        <dbReference type="PIRSR" id="PIRSR604254-1"/>
    </source>
</evidence>
<keyword evidence="3 7" id="KW-0812">Transmembrane</keyword>
<accession>A0A1D2KMP8</accession>
<keyword evidence="6" id="KW-0862">Zinc</keyword>
<dbReference type="KEGG" id="bths:CNY62_03950"/>
<dbReference type="Proteomes" id="UP000243591">
    <property type="component" value="Chromosome"/>
</dbReference>
<keyword evidence="5 7" id="KW-0472">Membrane</keyword>
<dbReference type="PANTHER" id="PTHR20855:SF129">
    <property type="entry name" value="HEMOLYSIN-3 HOMOLOG"/>
    <property type="match status" value="1"/>
</dbReference>
<feature type="transmembrane region" description="Helical" evidence="7">
    <location>
        <begin position="20"/>
        <end position="44"/>
    </location>
</feature>
<proteinExistence type="inferred from homology"/>
<protein>
    <submittedName>
        <fullName evidence="8">Hemolysin D</fullName>
    </submittedName>
    <submittedName>
        <fullName evidence="9">Putative membrane hydrolase</fullName>
    </submittedName>
</protein>
<feature type="binding site" evidence="6">
    <location>
        <position position="196"/>
    </location>
    <ligand>
        <name>Zn(2+)</name>
        <dbReference type="ChEBI" id="CHEBI:29105"/>
    </ligand>
</feature>
<dbReference type="OrthoDB" id="9813689at2"/>
<feature type="transmembrane region" description="Helical" evidence="7">
    <location>
        <begin position="113"/>
        <end position="134"/>
    </location>
</feature>
<evidence type="ECO:0000313" key="11">
    <source>
        <dbReference type="Proteomes" id="UP000270190"/>
    </source>
</evidence>
<evidence type="ECO:0000256" key="7">
    <source>
        <dbReference type="SAM" id="Phobius"/>
    </source>
</evidence>
<dbReference type="STRING" id="2756.BFR44_07870"/>
<dbReference type="Pfam" id="PF03006">
    <property type="entry name" value="HlyIII"/>
    <property type="match status" value="1"/>
</dbReference>
<dbReference type="GO" id="GO:0016787">
    <property type="term" value="F:hydrolase activity"/>
    <property type="evidence" value="ECO:0007669"/>
    <property type="project" value="UniProtKB-KW"/>
</dbReference>
<reference evidence="11" key="2">
    <citation type="submission" date="2018-04" db="EMBL/GenBank/DDBJ databases">
        <authorList>
            <person name="Illikoud N."/>
        </authorList>
    </citation>
    <scope>NUCLEOTIDE SEQUENCE [LARGE SCALE GENOMIC DNA]</scope>
</reference>
<dbReference type="NCBIfam" id="TIGR01065">
    <property type="entry name" value="hlyIII"/>
    <property type="match status" value="1"/>
</dbReference>
<feature type="transmembrane region" description="Helical" evidence="7">
    <location>
        <begin position="197"/>
        <end position="217"/>
    </location>
</feature>
<gene>
    <name evidence="9" type="primary">yplQ</name>
    <name evidence="9" type="ORF">BTBSAS_40147</name>
    <name evidence="8" type="ORF">CNY62_03950</name>
</gene>
<evidence type="ECO:0000256" key="2">
    <source>
        <dbReference type="ARBA" id="ARBA00008488"/>
    </source>
</evidence>
<evidence type="ECO:0000313" key="9">
    <source>
        <dbReference type="EMBL" id="SPP29124.1"/>
    </source>
</evidence>
<dbReference type="EMBL" id="OUNC01000034">
    <property type="protein sequence ID" value="SPP29124.1"/>
    <property type="molecule type" value="Genomic_DNA"/>
</dbReference>
<dbReference type="InterPro" id="IPR004254">
    <property type="entry name" value="AdipoR/HlyIII-related"/>
</dbReference>
<dbReference type="Proteomes" id="UP000270190">
    <property type="component" value="Unassembled WGS sequence"/>
</dbReference>
<dbReference type="AlphaFoldDB" id="A0A1D2KMP8"/>
<feature type="transmembrane region" description="Helical" evidence="7">
    <location>
        <begin position="141"/>
        <end position="158"/>
    </location>
</feature>
<dbReference type="PANTHER" id="PTHR20855">
    <property type="entry name" value="ADIPOR/PROGESTIN RECEPTOR-RELATED"/>
    <property type="match status" value="1"/>
</dbReference>
<dbReference type="GO" id="GO:0016020">
    <property type="term" value="C:membrane"/>
    <property type="evidence" value="ECO:0007669"/>
    <property type="project" value="InterPro"/>
</dbReference>
<feature type="transmembrane region" description="Helical" evidence="7">
    <location>
        <begin position="170"/>
        <end position="190"/>
    </location>
</feature>
<dbReference type="EMBL" id="CP023483">
    <property type="protein sequence ID" value="ATF25611.1"/>
    <property type="molecule type" value="Genomic_DNA"/>
</dbReference>
<evidence type="ECO:0000313" key="8">
    <source>
        <dbReference type="EMBL" id="ATF25611.1"/>
    </source>
</evidence>
<comment type="subcellular location">
    <subcellularLocation>
        <location evidence="1">Endomembrane system</location>
        <topology evidence="1">Multi-pass membrane protein</topology>
    </subcellularLocation>
</comment>
<feature type="transmembrane region" description="Helical" evidence="7">
    <location>
        <begin position="81"/>
        <end position="101"/>
    </location>
</feature>
<reference evidence="8 10" key="1">
    <citation type="submission" date="2017-09" db="EMBL/GenBank/DDBJ databases">
        <title>Complete Genome Sequences of Two Strains of the Meat Spoilage Bacterium Brochothrix thermosphacta Isolated from Ground Chicken.</title>
        <authorList>
            <person name="Paoli G.C."/>
            <person name="Wijey C."/>
            <person name="Chen C.-Y."/>
            <person name="Nguyen L."/>
            <person name="Yan X."/>
            <person name="Irwin P.L."/>
        </authorList>
    </citation>
    <scope>NUCLEOTIDE SEQUENCE [LARGE SCALE GENOMIC DNA]</scope>
    <source>
        <strain evidence="8 10">BI</strain>
    </source>
</reference>
<keyword evidence="9" id="KW-0378">Hydrolase</keyword>
<name>A0A1D2KMP8_BROTH</name>
<dbReference type="GO" id="GO:0012505">
    <property type="term" value="C:endomembrane system"/>
    <property type="evidence" value="ECO:0007669"/>
    <property type="project" value="UniProtKB-SubCell"/>
</dbReference>
<keyword evidence="10" id="KW-1185">Reference proteome</keyword>